<sequence>MIPKPEDEDARKAGADAGAACPGRKVWKVAFQSEPAFLIATNPGDPAYLDTYHWRWGGDARWL</sequence>
<accession>A0A4Y9ZIL1</accession>
<comment type="caution">
    <text evidence="1">The sequence shown here is derived from an EMBL/GenBank/DDBJ whole genome shotgun (WGS) entry which is preliminary data.</text>
</comment>
<evidence type="ECO:0000313" key="2">
    <source>
        <dbReference type="Proteomes" id="UP000298061"/>
    </source>
</evidence>
<dbReference type="Proteomes" id="UP000298061">
    <property type="component" value="Unassembled WGS sequence"/>
</dbReference>
<keyword evidence="2" id="KW-1185">Reference proteome</keyword>
<protein>
    <submittedName>
        <fullName evidence="1">Uncharacterized protein</fullName>
    </submittedName>
</protein>
<evidence type="ECO:0000313" key="1">
    <source>
        <dbReference type="EMBL" id="TFY74512.1"/>
    </source>
</evidence>
<dbReference type="EMBL" id="SFCI01002039">
    <property type="protein sequence ID" value="TFY74512.1"/>
    <property type="molecule type" value="Genomic_DNA"/>
</dbReference>
<gene>
    <name evidence="1" type="ORF">EWM64_g9500</name>
</gene>
<reference evidence="1 2" key="1">
    <citation type="submission" date="2019-02" db="EMBL/GenBank/DDBJ databases">
        <title>Genome sequencing of the rare red list fungi Hericium alpestre (H. flagellum).</title>
        <authorList>
            <person name="Buettner E."/>
            <person name="Kellner H."/>
        </authorList>
    </citation>
    <scope>NUCLEOTIDE SEQUENCE [LARGE SCALE GENOMIC DNA]</scope>
    <source>
        <strain evidence="1 2">DSM 108284</strain>
    </source>
</reference>
<name>A0A4Y9ZIL1_9AGAM</name>
<organism evidence="1 2">
    <name type="scientific">Hericium alpestre</name>
    <dbReference type="NCBI Taxonomy" id="135208"/>
    <lineage>
        <taxon>Eukaryota</taxon>
        <taxon>Fungi</taxon>
        <taxon>Dikarya</taxon>
        <taxon>Basidiomycota</taxon>
        <taxon>Agaricomycotina</taxon>
        <taxon>Agaricomycetes</taxon>
        <taxon>Russulales</taxon>
        <taxon>Hericiaceae</taxon>
        <taxon>Hericium</taxon>
    </lineage>
</organism>
<dbReference type="AlphaFoldDB" id="A0A4Y9ZIL1"/>
<proteinExistence type="predicted"/>